<feature type="domain" description="Nephrocystin 3-like N-terminal" evidence="4">
    <location>
        <begin position="412"/>
        <end position="584"/>
    </location>
</feature>
<gene>
    <name evidence="5" type="ORF">GTA08_BOTSDO12561</name>
</gene>
<evidence type="ECO:0000256" key="3">
    <source>
        <dbReference type="SAM" id="MobiDB-lite"/>
    </source>
</evidence>
<dbReference type="InterPro" id="IPR029058">
    <property type="entry name" value="AB_hydrolase_fold"/>
</dbReference>
<keyword evidence="6" id="KW-1185">Reference proteome</keyword>
<organism evidence="5 6">
    <name type="scientific">Botryosphaeria dothidea</name>
    <dbReference type="NCBI Taxonomy" id="55169"/>
    <lineage>
        <taxon>Eukaryota</taxon>
        <taxon>Fungi</taxon>
        <taxon>Dikarya</taxon>
        <taxon>Ascomycota</taxon>
        <taxon>Pezizomycotina</taxon>
        <taxon>Dothideomycetes</taxon>
        <taxon>Dothideomycetes incertae sedis</taxon>
        <taxon>Botryosphaeriales</taxon>
        <taxon>Botryosphaeriaceae</taxon>
        <taxon>Botryosphaeria</taxon>
    </lineage>
</organism>
<dbReference type="SUPFAM" id="SSF48403">
    <property type="entry name" value="Ankyrin repeat"/>
    <property type="match status" value="1"/>
</dbReference>
<dbReference type="SMART" id="SM00248">
    <property type="entry name" value="ANK"/>
    <property type="match status" value="6"/>
</dbReference>
<keyword evidence="1" id="KW-0677">Repeat</keyword>
<feature type="compositionally biased region" description="Low complexity" evidence="3">
    <location>
        <begin position="1"/>
        <end position="18"/>
    </location>
</feature>
<dbReference type="PROSITE" id="PS50297">
    <property type="entry name" value="ANK_REP_REGION"/>
    <property type="match status" value="4"/>
</dbReference>
<dbReference type="InterPro" id="IPR002110">
    <property type="entry name" value="Ankyrin_rpt"/>
</dbReference>
<dbReference type="SUPFAM" id="SSF52540">
    <property type="entry name" value="P-loop containing nucleoside triphosphate hydrolases"/>
    <property type="match status" value="1"/>
</dbReference>
<dbReference type="PROSITE" id="PS50088">
    <property type="entry name" value="ANK_REPEAT"/>
    <property type="match status" value="4"/>
</dbReference>
<evidence type="ECO:0000256" key="1">
    <source>
        <dbReference type="ARBA" id="ARBA00022737"/>
    </source>
</evidence>
<keyword evidence="2" id="KW-0040">ANK repeat</keyword>
<dbReference type="Pfam" id="PF24883">
    <property type="entry name" value="NPHP3_N"/>
    <property type="match status" value="1"/>
</dbReference>
<feature type="repeat" description="ANK" evidence="2">
    <location>
        <begin position="1100"/>
        <end position="1132"/>
    </location>
</feature>
<feature type="repeat" description="ANK" evidence="2">
    <location>
        <begin position="998"/>
        <end position="1022"/>
    </location>
</feature>
<feature type="repeat" description="ANK" evidence="2">
    <location>
        <begin position="1066"/>
        <end position="1099"/>
    </location>
</feature>
<dbReference type="Gene3D" id="3.40.50.1820">
    <property type="entry name" value="alpha/beta hydrolase"/>
    <property type="match status" value="1"/>
</dbReference>
<dbReference type="PANTHER" id="PTHR10039">
    <property type="entry name" value="AMELOGENIN"/>
    <property type="match status" value="1"/>
</dbReference>
<dbReference type="Pfam" id="PF00023">
    <property type="entry name" value="Ank"/>
    <property type="match status" value="2"/>
</dbReference>
<feature type="region of interest" description="Disordered" evidence="3">
    <location>
        <begin position="1"/>
        <end position="22"/>
    </location>
</feature>
<sequence length="1284" mass="143279">MYSPTAASQAGPAASQQGQDKRRVFRADDIPLEWTKQILSDRLHEHYPGHNLRVDSFYKHPLGQSNAALVTFYPPVPQPLLLNDEPDCCVWLEVGDNQIALGHCLGLTTVFEPSDGQPPKVDFVFVHGLSGHPIGSWMAGNGRFWPRDFLGSDLEGARVLSYGYEAKLNKDTSISQLSDFGGQLLGQLPDFRPDQERPLFFVGHSYGGTIISWVLNELSSTKDGRPADGDVLRAIRCATFFGTPHSGMSVEPLEALASKRHHENMTRTLGDLKPNSELLRVLHDQLRRLSATTKVRVISCVEQKLTRAPSIEGQPGKLYHPVSRSAALTYAQTEDDAIFIHANHRDMVKFDSKTRPGYRQVLRQLKQTLDDCGQTSIVRTLAEDQRRSLLVSMDMIEIEDHQATIKNAHGSTCEWLLQCAEYERWTDTSKNNKEDDPILWIKGKAGSGKSTTMKFAFMHHHPETNNHLAIAFFFNKRGSLVQRSAKSMYHSLLLQVLKTTKNVPSEVPCLEQWKRDPNMTWQTPALKELLEAVIPRLGRPVLCFIDALDECQASEAREVEPFFRRLAQLCAKKWMVFRTCFSSRDHTDLSTQPQRSLLLEEQDGHKRDILTYIEHNLPDGQSEPARHIRQCIQYKASGVFLWAVLAVEALHKELTCGRAHMLQQTLDEMPADLPGLYRHVLTRDGSSNLLHCLRLVLFSQKPYSPMGLYHVLSILYAHSDAVGMMSGPRAARSQSIEDQAREFLTDESKGLVEVTGPHSSVVQFVHTSLPDFLGSNEAISKVWRESPETFRGKSHDILKGFYLSLIQNATIVAQGAPHHGGYLEYPRWQDDQSSFERGLGGPVEYYYDEKLRQCSTEIMVDELFLPQHATGSAMQYYHGANHASHPSHPQAEAAFPQLPPEDPLSVAARYAVENILYHSNEAEKVGVNQARFLQDFPLQQYIGLKKTLAADNGQQQEAYAEDTSLFHVLAGENSAELLSTLLDGPSRTKELDRKDPHSGRTPVAAAAARGNVEVVRLMLSSGKVDLESKDADGRTPLALAALSGSAETLRLLLASGKVNVDSRDTDGRTPLALAAFGGSVETVRMLLNCKGVRANVQDNMGRTPLSLAAQTGVVGAVDLLFRAGADPKLSDTDRRTPLSFAAEEGLPGVSKYLIAVCGVEKCSKDIHGASPLDYADWRRGSLTAGERGLIPKYDAVIAMLRKDNPQPRLVESYRAEIQQQKPAQQRRALTYEQQPKVNQPHHNHGNRTINTLILKNCRNMLCPPLMKWRLIKEQTFIIDQTFSL</sequence>
<dbReference type="OrthoDB" id="3927445at2759"/>
<dbReference type="Pfam" id="PF12796">
    <property type="entry name" value="Ank_2"/>
    <property type="match status" value="1"/>
</dbReference>
<evidence type="ECO:0000256" key="2">
    <source>
        <dbReference type="PROSITE-ProRule" id="PRU00023"/>
    </source>
</evidence>
<evidence type="ECO:0000313" key="6">
    <source>
        <dbReference type="Proteomes" id="UP000572817"/>
    </source>
</evidence>
<dbReference type="Gene3D" id="1.25.40.20">
    <property type="entry name" value="Ankyrin repeat-containing domain"/>
    <property type="match status" value="1"/>
</dbReference>
<proteinExistence type="predicted"/>
<feature type="repeat" description="ANK" evidence="2">
    <location>
        <begin position="1032"/>
        <end position="1056"/>
    </location>
</feature>
<dbReference type="Gene3D" id="3.40.50.300">
    <property type="entry name" value="P-loop containing nucleotide triphosphate hydrolases"/>
    <property type="match status" value="1"/>
</dbReference>
<dbReference type="EMBL" id="WWBZ02000008">
    <property type="protein sequence ID" value="KAF4311773.1"/>
    <property type="molecule type" value="Genomic_DNA"/>
</dbReference>
<dbReference type="InterPro" id="IPR056884">
    <property type="entry name" value="NPHP3-like_N"/>
</dbReference>
<comment type="caution">
    <text evidence="5">The sequence shown here is derived from an EMBL/GenBank/DDBJ whole genome shotgun (WGS) entry which is preliminary data.</text>
</comment>
<evidence type="ECO:0000259" key="4">
    <source>
        <dbReference type="Pfam" id="PF24883"/>
    </source>
</evidence>
<evidence type="ECO:0000313" key="5">
    <source>
        <dbReference type="EMBL" id="KAF4311773.1"/>
    </source>
</evidence>
<dbReference type="Proteomes" id="UP000572817">
    <property type="component" value="Unassembled WGS sequence"/>
</dbReference>
<accession>A0A8H4N920</accession>
<protein>
    <recommendedName>
        <fullName evidence="4">Nephrocystin 3-like N-terminal domain-containing protein</fullName>
    </recommendedName>
</protein>
<reference evidence="5" key="1">
    <citation type="submission" date="2020-04" db="EMBL/GenBank/DDBJ databases">
        <title>Genome Assembly and Annotation of Botryosphaeria dothidea sdau 11-99, a Latent Pathogen of Apple Fruit Ring Rot in China.</title>
        <authorList>
            <person name="Yu C."/>
            <person name="Diao Y."/>
            <person name="Lu Q."/>
            <person name="Zhao J."/>
            <person name="Cui S."/>
            <person name="Peng C."/>
            <person name="He B."/>
            <person name="Liu H."/>
        </authorList>
    </citation>
    <scope>NUCLEOTIDE SEQUENCE [LARGE SCALE GENOMIC DNA]</scope>
    <source>
        <strain evidence="5">Sdau11-99</strain>
    </source>
</reference>
<name>A0A8H4N920_9PEZI</name>
<dbReference type="SUPFAM" id="SSF53474">
    <property type="entry name" value="alpha/beta-Hydrolases"/>
    <property type="match status" value="1"/>
</dbReference>
<dbReference type="InterPro" id="IPR036770">
    <property type="entry name" value="Ankyrin_rpt-contain_sf"/>
</dbReference>
<dbReference type="InterPro" id="IPR027417">
    <property type="entry name" value="P-loop_NTPase"/>
</dbReference>
<dbReference type="PANTHER" id="PTHR10039:SF5">
    <property type="entry name" value="NACHT DOMAIN-CONTAINING PROTEIN"/>
    <property type="match status" value="1"/>
</dbReference>